<feature type="modified residue" description="N6-(pyridoxal phosphate)lysine" evidence="7">
    <location>
        <position position="618"/>
    </location>
</feature>
<feature type="compositionally biased region" description="Basic and acidic residues" evidence="8">
    <location>
        <begin position="60"/>
        <end position="74"/>
    </location>
</feature>
<evidence type="ECO:0000256" key="8">
    <source>
        <dbReference type="SAM" id="MobiDB-lite"/>
    </source>
</evidence>
<feature type="compositionally biased region" description="Polar residues" evidence="8">
    <location>
        <begin position="81"/>
        <end position="90"/>
    </location>
</feature>
<feature type="region of interest" description="Disordered" evidence="8">
    <location>
        <begin position="163"/>
        <end position="188"/>
    </location>
</feature>
<dbReference type="Proteomes" id="UP000727407">
    <property type="component" value="Unassembled WGS sequence"/>
</dbReference>
<comment type="cofactor">
    <cofactor evidence="1 7">
        <name>pyridoxal 5'-phosphate</name>
        <dbReference type="ChEBI" id="CHEBI:597326"/>
    </cofactor>
</comment>
<feature type="non-terminal residue" evidence="9">
    <location>
        <position position="750"/>
    </location>
</feature>
<dbReference type="FunFam" id="3.90.1150.170:FF:000003">
    <property type="entry name" value="Glutamate decarboxylase 1"/>
    <property type="match status" value="1"/>
</dbReference>
<evidence type="ECO:0000313" key="9">
    <source>
        <dbReference type="EMBL" id="KAF5890720.1"/>
    </source>
</evidence>
<reference evidence="9" key="1">
    <citation type="submission" date="2020-07" db="EMBL/GenBank/DDBJ databases">
        <title>Clarias magur genome sequencing, assembly and annotation.</title>
        <authorList>
            <person name="Kushwaha B."/>
            <person name="Kumar R."/>
            <person name="Das P."/>
            <person name="Joshi C.G."/>
            <person name="Kumar D."/>
            <person name="Nagpure N.S."/>
            <person name="Pandey M."/>
            <person name="Agarwal S."/>
            <person name="Srivastava S."/>
            <person name="Singh M."/>
            <person name="Sahoo L."/>
            <person name="Jayasankar P."/>
            <person name="Meher P.K."/>
            <person name="Koringa P.G."/>
            <person name="Iquebal M.A."/>
            <person name="Das S.P."/>
            <person name="Bit A."/>
            <person name="Patnaik S."/>
            <person name="Patel N."/>
            <person name="Shah T.M."/>
            <person name="Hinsu A."/>
            <person name="Jena J.K."/>
        </authorList>
    </citation>
    <scope>NUCLEOTIDE SEQUENCE</scope>
    <source>
        <strain evidence="9">CIFAMagur01</strain>
        <tissue evidence="9">Testis</tissue>
    </source>
</reference>
<evidence type="ECO:0000256" key="7">
    <source>
        <dbReference type="PIRSR" id="PIRSR602129-50"/>
    </source>
</evidence>
<comment type="caution">
    <text evidence="9">The sequence shown here is derived from an EMBL/GenBank/DDBJ whole genome shotgun (WGS) entry which is preliminary data.</text>
</comment>
<proteinExistence type="inferred from homology"/>
<dbReference type="EMBL" id="QNUK01000657">
    <property type="protein sequence ID" value="KAF5890720.1"/>
    <property type="molecule type" value="Genomic_DNA"/>
</dbReference>
<accession>A0A8J4U4M6</accession>
<sequence length="750" mass="84672">LQCVGTSSKVPSKDAKALQPGIPTSRVAPVNKSLQSKKQPQKPKLSRQLEGQQPSVSVITERRRDQGNVDRSIVDPEPETQRAQLENNCTKPEVMRRPSRSETQAGLQALSPADTSMHRLEKSPRHAAPVGAVFTEEKTESADGVQTLPEAVVQVPQYFGVPESRTGLSTSKAESGDEEECEEEDADRDGFRAPIELLAEFLKAVMERKYTLAKKLCQMILIYEPENPEAKNFLPLIEERLLTACDGWYGVAHGCTRKLGMKICGFLQKNNSLEEKGRVMGSFREKEQSHNRENREKESHFTRTETDFSNLFARDLLPAKNGEEPTMQFLLEVVEILTNYVRKTFDRSTKVLDFHHPHQLLEGIEGFNLELCDQPESLEQILVDCRDTLKYGVRTGHPRFFNQLSTGLDIIGLAGEWLTSTANTNMFTYEIAPVFVLMEQLTLRKMREIVGWPNGEGDGLFSPGGAISNMYSVMIARYKYFPEVKTKGMSAAPRLILFTSEHSHYSIAKAGAALGFGKENVILLSTDERGRVIPADLEAKIISVKQKGYVPLFVNATAGTTVYGAFDPINDIADICEKYNMWLHVDGAWGGSLLMSRKHRHKLSGIERANSVTWNPHKMMGVPLQCSAILVREKGILQGCNSMCAGYLFQPDKQYDVTYDTGDKAIQCGRHVDIFKFWLMWKAKGTVGFEQHVDRCLELSQYLYNKIKNREGYQMVFQGEPQHTNVCFWYIPPSMRNMPDGEQRRERLHK</sequence>
<dbReference type="PANTHER" id="PTHR45677:SF15">
    <property type="entry name" value="GAD67"/>
    <property type="match status" value="1"/>
</dbReference>
<keyword evidence="5 7" id="KW-0663">Pyridoxal phosphate</keyword>
<keyword evidence="4" id="KW-0210">Decarboxylase</keyword>
<evidence type="ECO:0000256" key="1">
    <source>
        <dbReference type="ARBA" id="ARBA00001933"/>
    </source>
</evidence>
<dbReference type="InterPro" id="IPR002129">
    <property type="entry name" value="PyrdxlP-dep_de-COase"/>
</dbReference>
<dbReference type="GO" id="GO:0005737">
    <property type="term" value="C:cytoplasm"/>
    <property type="evidence" value="ECO:0007669"/>
    <property type="project" value="TreeGrafter"/>
</dbReference>
<dbReference type="GO" id="GO:0004351">
    <property type="term" value="F:glutamate decarboxylase activity"/>
    <property type="evidence" value="ECO:0007669"/>
    <property type="project" value="TreeGrafter"/>
</dbReference>
<dbReference type="FunFam" id="3.40.640.10:FF:000241">
    <property type="entry name" value="Glutamate decarboxylase isoform 67"/>
    <property type="match status" value="1"/>
</dbReference>
<comment type="subunit">
    <text evidence="3">Homodimer.</text>
</comment>
<feature type="non-terminal residue" evidence="9">
    <location>
        <position position="1"/>
    </location>
</feature>
<dbReference type="GO" id="GO:0030170">
    <property type="term" value="F:pyridoxal phosphate binding"/>
    <property type="evidence" value="ECO:0007669"/>
    <property type="project" value="InterPro"/>
</dbReference>
<dbReference type="InterPro" id="IPR015421">
    <property type="entry name" value="PyrdxlP-dep_Trfase_major"/>
</dbReference>
<evidence type="ECO:0000256" key="4">
    <source>
        <dbReference type="ARBA" id="ARBA00022793"/>
    </source>
</evidence>
<evidence type="ECO:0000256" key="6">
    <source>
        <dbReference type="ARBA" id="ARBA00023239"/>
    </source>
</evidence>
<feature type="region of interest" description="Disordered" evidence="8">
    <location>
        <begin position="281"/>
        <end position="300"/>
    </location>
</feature>
<evidence type="ECO:0000256" key="3">
    <source>
        <dbReference type="ARBA" id="ARBA00011738"/>
    </source>
</evidence>
<dbReference type="Pfam" id="PF00282">
    <property type="entry name" value="Pyridoxal_deC"/>
    <property type="match status" value="1"/>
</dbReference>
<dbReference type="OrthoDB" id="392571at2759"/>
<name>A0A8J4U4M6_CLAMG</name>
<comment type="similarity">
    <text evidence="2">Belongs to the group II decarboxylase family.</text>
</comment>
<dbReference type="GO" id="GO:0009449">
    <property type="term" value="P:gamma-aminobutyric acid biosynthetic process"/>
    <property type="evidence" value="ECO:0007669"/>
    <property type="project" value="TreeGrafter"/>
</dbReference>
<feature type="compositionally biased region" description="Acidic residues" evidence="8">
    <location>
        <begin position="176"/>
        <end position="187"/>
    </location>
</feature>
<feature type="compositionally biased region" description="Polar residues" evidence="8">
    <location>
        <begin position="1"/>
        <end position="10"/>
    </location>
</feature>
<gene>
    <name evidence="9" type="primary">gad1b</name>
    <name evidence="9" type="ORF">DAT39_019582</name>
</gene>
<dbReference type="AlphaFoldDB" id="A0A8J4U4M6"/>
<feature type="region of interest" description="Disordered" evidence="8">
    <location>
        <begin position="1"/>
        <end position="108"/>
    </location>
</feature>
<dbReference type="InterPro" id="IPR015424">
    <property type="entry name" value="PyrdxlP-dep_Trfase"/>
</dbReference>
<dbReference type="PANTHER" id="PTHR45677">
    <property type="entry name" value="GLUTAMATE DECARBOXYLASE-RELATED"/>
    <property type="match status" value="1"/>
</dbReference>
<keyword evidence="10" id="KW-1185">Reference proteome</keyword>
<keyword evidence="6" id="KW-0456">Lyase</keyword>
<dbReference type="GO" id="GO:0048786">
    <property type="term" value="C:presynaptic active zone"/>
    <property type="evidence" value="ECO:0007669"/>
    <property type="project" value="TreeGrafter"/>
</dbReference>
<dbReference type="Gene3D" id="3.40.640.10">
    <property type="entry name" value="Type I PLP-dependent aspartate aminotransferase-like (Major domain)"/>
    <property type="match status" value="1"/>
</dbReference>
<evidence type="ECO:0000256" key="2">
    <source>
        <dbReference type="ARBA" id="ARBA00009533"/>
    </source>
</evidence>
<dbReference type="PROSITE" id="PS00392">
    <property type="entry name" value="DDC_GAD_HDC_YDC"/>
    <property type="match status" value="1"/>
</dbReference>
<dbReference type="CDD" id="cd06450">
    <property type="entry name" value="DOPA_deC_like"/>
    <property type="match status" value="1"/>
</dbReference>
<dbReference type="Gene3D" id="3.90.1150.170">
    <property type="match status" value="1"/>
</dbReference>
<organism evidence="9 10">
    <name type="scientific">Clarias magur</name>
    <name type="common">Asian catfish</name>
    <name type="synonym">Macropteronotus magur</name>
    <dbReference type="NCBI Taxonomy" id="1594786"/>
    <lineage>
        <taxon>Eukaryota</taxon>
        <taxon>Metazoa</taxon>
        <taxon>Chordata</taxon>
        <taxon>Craniata</taxon>
        <taxon>Vertebrata</taxon>
        <taxon>Euteleostomi</taxon>
        <taxon>Actinopterygii</taxon>
        <taxon>Neopterygii</taxon>
        <taxon>Teleostei</taxon>
        <taxon>Ostariophysi</taxon>
        <taxon>Siluriformes</taxon>
        <taxon>Clariidae</taxon>
        <taxon>Clarias</taxon>
    </lineage>
</organism>
<dbReference type="SUPFAM" id="SSF53383">
    <property type="entry name" value="PLP-dependent transferases"/>
    <property type="match status" value="1"/>
</dbReference>
<dbReference type="InterPro" id="IPR021115">
    <property type="entry name" value="Pyridoxal-P_BS"/>
</dbReference>
<evidence type="ECO:0000313" key="10">
    <source>
        <dbReference type="Proteomes" id="UP000727407"/>
    </source>
</evidence>
<evidence type="ECO:0000256" key="5">
    <source>
        <dbReference type="ARBA" id="ARBA00022898"/>
    </source>
</evidence>
<protein>
    <submittedName>
        <fullName evidence="9">Glutamate decarboxylase 1-like isoform X1</fullName>
    </submittedName>
</protein>
<feature type="compositionally biased region" description="Polar residues" evidence="8">
    <location>
        <begin position="49"/>
        <end position="58"/>
    </location>
</feature>